<reference evidence="2" key="1">
    <citation type="journal article" date="2013" name="Environ. Microbiol.">
        <title>Microbiota from the distal guts of lean and obese adolescents exhibit partial functional redundancy besides clear differences in community structure.</title>
        <authorList>
            <person name="Ferrer M."/>
            <person name="Ruiz A."/>
            <person name="Lanza F."/>
            <person name="Haange S.B."/>
            <person name="Oberbach A."/>
            <person name="Till H."/>
            <person name="Bargiela R."/>
            <person name="Campoy C."/>
            <person name="Segura M.T."/>
            <person name="Richter M."/>
            <person name="von Bergen M."/>
            <person name="Seifert J."/>
            <person name="Suarez A."/>
        </authorList>
    </citation>
    <scope>NUCLEOTIDE SEQUENCE</scope>
</reference>
<feature type="non-terminal residue" evidence="2">
    <location>
        <position position="1"/>
    </location>
</feature>
<comment type="caution">
    <text evidence="2">The sequence shown here is derived from an EMBL/GenBank/DDBJ whole genome shotgun (WGS) entry which is preliminary data.</text>
</comment>
<feature type="non-terminal residue" evidence="2">
    <location>
        <position position="205"/>
    </location>
</feature>
<organism evidence="2">
    <name type="scientific">human gut metagenome</name>
    <dbReference type="NCBI Taxonomy" id="408170"/>
    <lineage>
        <taxon>unclassified sequences</taxon>
        <taxon>metagenomes</taxon>
        <taxon>organismal metagenomes</taxon>
    </lineage>
</organism>
<feature type="transmembrane region" description="Helical" evidence="1">
    <location>
        <begin position="167"/>
        <end position="187"/>
    </location>
</feature>
<evidence type="ECO:0000256" key="1">
    <source>
        <dbReference type="SAM" id="Phobius"/>
    </source>
</evidence>
<keyword evidence="1" id="KW-0812">Transmembrane</keyword>
<proteinExistence type="predicted"/>
<accession>K1TNW4</accession>
<gene>
    <name evidence="2" type="ORF">LEA_08367</name>
</gene>
<dbReference type="EMBL" id="AJWY01005561">
    <property type="protein sequence ID" value="EKC69289.1"/>
    <property type="molecule type" value="Genomic_DNA"/>
</dbReference>
<protein>
    <submittedName>
        <fullName evidence="2">Uncharacterized protein</fullName>
    </submittedName>
</protein>
<evidence type="ECO:0000313" key="2">
    <source>
        <dbReference type="EMBL" id="EKC69289.1"/>
    </source>
</evidence>
<name>K1TNW4_9ZZZZ</name>
<feature type="transmembrane region" description="Helical" evidence="1">
    <location>
        <begin position="92"/>
        <end position="110"/>
    </location>
</feature>
<dbReference type="AlphaFoldDB" id="K1TNW4"/>
<keyword evidence="1" id="KW-0472">Membrane</keyword>
<feature type="transmembrane region" description="Helical" evidence="1">
    <location>
        <begin position="131"/>
        <end position="155"/>
    </location>
</feature>
<keyword evidence="1" id="KW-1133">Transmembrane helix</keyword>
<sequence length="205" mass="22916">QTRLYIYGDDTVVRDSLKSTMDIEEKTYTALIGGITVIEFEDFREAKNTGNGQEIMVSYIGDDDDIIATYQDLAKEYSISQPEFWQSTETDMMFIVWGLVAILMIVLNMIEVIRRQKEVVVRASLGENAAVIALKAVVADMISYAALFVLAKLLVSQFISGAYEDHLILAVYCAGAVLSVIPYAAFVRFDSKKSLCQCFKNKKGM</sequence>